<proteinExistence type="inferred from homology"/>
<dbReference type="Gene3D" id="3.30.70.660">
    <property type="entry name" value="Pseudouridine synthase I, catalytic domain, C-terminal subdomain"/>
    <property type="match status" value="1"/>
</dbReference>
<evidence type="ECO:0000256" key="4">
    <source>
        <dbReference type="HAMAP-Rule" id="MF_00171"/>
    </source>
</evidence>
<comment type="caution">
    <text evidence="9">The sequence shown here is derived from an EMBL/GenBank/DDBJ whole genome shotgun (WGS) entry which is preliminary data.</text>
</comment>
<gene>
    <name evidence="4 9" type="primary">truA</name>
    <name evidence="9" type="ORF">ELUCI_v1c04050</name>
</gene>
<sequence>MACKLLLSLSYDGTNYAGWVIQNNAPTIQAALNKAIKLITKNSNFKTLGASKTDAGVHALDQKVLLTVDFQITDLTKFQKALNKTLPPDIHVNAIAHVDQNFVLREQILIKEYVYVINDQQFDLHHHRYELAWKFGILDLDKINQIAQLFVGQHEFKLFSGLKTNEYLDFQTRRTIDSITVTRVAGKVVMNFQASGFIRYQIRMIVGAILNNYQNKKITTMQIQEKLQGVGQKATTVINSSGLTLRKIYLK</sequence>
<evidence type="ECO:0000256" key="1">
    <source>
        <dbReference type="ARBA" id="ARBA00009375"/>
    </source>
</evidence>
<dbReference type="InterPro" id="IPR020103">
    <property type="entry name" value="PsdUridine_synth_cat_dom_sf"/>
</dbReference>
<evidence type="ECO:0000256" key="5">
    <source>
        <dbReference type="PIRSR" id="PIRSR001430-1"/>
    </source>
</evidence>
<comment type="caution">
    <text evidence="4">Lacks conserved residue(s) required for the propagation of feature annotation.</text>
</comment>
<dbReference type="GO" id="GO:0160147">
    <property type="term" value="F:tRNA pseudouridine(38-40) synthase activity"/>
    <property type="evidence" value="ECO:0007669"/>
    <property type="project" value="UniProtKB-EC"/>
</dbReference>
<feature type="binding site" evidence="4 6">
    <location>
        <position position="113"/>
    </location>
    <ligand>
        <name>substrate</name>
    </ligand>
</feature>
<comment type="catalytic activity">
    <reaction evidence="4 7">
        <text>uridine(38/39/40) in tRNA = pseudouridine(38/39/40) in tRNA</text>
        <dbReference type="Rhea" id="RHEA:22376"/>
        <dbReference type="Rhea" id="RHEA-COMP:10085"/>
        <dbReference type="Rhea" id="RHEA-COMP:10087"/>
        <dbReference type="ChEBI" id="CHEBI:65314"/>
        <dbReference type="ChEBI" id="CHEBI:65315"/>
        <dbReference type="EC" id="5.4.99.12"/>
    </reaction>
</comment>
<evidence type="ECO:0000256" key="3">
    <source>
        <dbReference type="ARBA" id="ARBA00023235"/>
    </source>
</evidence>
<dbReference type="GO" id="GO:0031119">
    <property type="term" value="P:tRNA pseudouridine synthesis"/>
    <property type="evidence" value="ECO:0007669"/>
    <property type="project" value="UniProtKB-UniRule"/>
</dbReference>
<comment type="subunit">
    <text evidence="4">Homodimer.</text>
</comment>
<evidence type="ECO:0000313" key="10">
    <source>
        <dbReference type="Proteomes" id="UP000237865"/>
    </source>
</evidence>
<dbReference type="SUPFAM" id="SSF55120">
    <property type="entry name" value="Pseudouridine synthase"/>
    <property type="match status" value="1"/>
</dbReference>
<evidence type="ECO:0000259" key="8">
    <source>
        <dbReference type="Pfam" id="PF01416"/>
    </source>
</evidence>
<dbReference type="Pfam" id="PF01416">
    <property type="entry name" value="PseudoU_synth_1"/>
    <property type="match status" value="2"/>
</dbReference>
<dbReference type="PIRSF" id="PIRSF001430">
    <property type="entry name" value="tRNA_psdUrid_synth"/>
    <property type="match status" value="1"/>
</dbReference>
<feature type="active site" description="Nucleophile" evidence="4 5">
    <location>
        <position position="54"/>
    </location>
</feature>
<evidence type="ECO:0000256" key="2">
    <source>
        <dbReference type="ARBA" id="ARBA00022694"/>
    </source>
</evidence>
<accession>A0A2S5RFL3</accession>
<dbReference type="InterPro" id="IPR001406">
    <property type="entry name" value="PsdUridine_synth_TruA"/>
</dbReference>
<dbReference type="EMBL" id="PHNE01000001">
    <property type="protein sequence ID" value="PPE06114.1"/>
    <property type="molecule type" value="Genomic_DNA"/>
</dbReference>
<dbReference type="AlphaFoldDB" id="A0A2S5RFL3"/>
<evidence type="ECO:0000256" key="7">
    <source>
        <dbReference type="RuleBase" id="RU003792"/>
    </source>
</evidence>
<dbReference type="STRING" id="1399797.GCA_000518285_00834"/>
<dbReference type="NCBIfam" id="TIGR00071">
    <property type="entry name" value="hisT_truA"/>
    <property type="match status" value="1"/>
</dbReference>
<dbReference type="RefSeq" id="WP_028126618.1">
    <property type="nucleotide sequence ID" value="NZ_PHNE01000001.1"/>
</dbReference>
<name>A0A2S5RFL3_9MOLU</name>
<dbReference type="InterPro" id="IPR020094">
    <property type="entry name" value="TruA/RsuA/RluB/E/F_N"/>
</dbReference>
<comment type="function">
    <text evidence="4">Formation of pseudouridine at positions 38, 39 and 40 in the anticodon stem and loop of transfer RNAs.</text>
</comment>
<protein>
    <recommendedName>
        <fullName evidence="4">tRNA pseudouridine synthase A</fullName>
        <ecNumber evidence="4">5.4.99.12</ecNumber>
    </recommendedName>
    <alternativeName>
        <fullName evidence="4">tRNA pseudouridine(38-40) synthase</fullName>
    </alternativeName>
    <alternativeName>
        <fullName evidence="4">tRNA pseudouridylate synthase I</fullName>
    </alternativeName>
    <alternativeName>
        <fullName evidence="4">tRNA-uridine isomerase I</fullName>
    </alternativeName>
</protein>
<comment type="similarity">
    <text evidence="1 4 7">Belongs to the tRNA pseudouridine synthase TruA family.</text>
</comment>
<dbReference type="PANTHER" id="PTHR11142:SF0">
    <property type="entry name" value="TRNA PSEUDOURIDINE SYNTHASE-LIKE 1"/>
    <property type="match status" value="1"/>
</dbReference>
<evidence type="ECO:0000256" key="6">
    <source>
        <dbReference type="PIRSR" id="PIRSR001430-2"/>
    </source>
</evidence>
<reference evidence="9 10" key="1">
    <citation type="submission" date="2017-11" db="EMBL/GenBank/DDBJ databases">
        <title>Genome sequence of Entomoplasma lucivorax PIPN-2 (ATCC 49196).</title>
        <authorList>
            <person name="Lo W.-S."/>
            <person name="Gasparich G.E."/>
            <person name="Kuo C.-H."/>
        </authorList>
    </citation>
    <scope>NUCLEOTIDE SEQUENCE [LARGE SCALE GENOMIC DNA]</scope>
    <source>
        <strain evidence="9 10">PIPN-2</strain>
    </source>
</reference>
<dbReference type="Proteomes" id="UP000237865">
    <property type="component" value="Unassembled WGS sequence"/>
</dbReference>
<dbReference type="Gene3D" id="3.30.70.580">
    <property type="entry name" value="Pseudouridine synthase I, catalytic domain, N-terminal subdomain"/>
    <property type="match status" value="1"/>
</dbReference>
<feature type="domain" description="Pseudouridine synthase I TruA alpha/beta" evidence="8">
    <location>
        <begin position="10"/>
        <end position="99"/>
    </location>
</feature>
<dbReference type="EC" id="5.4.99.12" evidence="4"/>
<keyword evidence="10" id="KW-1185">Reference proteome</keyword>
<dbReference type="HAMAP" id="MF_00171">
    <property type="entry name" value="TruA"/>
    <property type="match status" value="1"/>
</dbReference>
<dbReference type="InterPro" id="IPR020097">
    <property type="entry name" value="PsdUridine_synth_TruA_a/b_dom"/>
</dbReference>
<organism evidence="9 10">
    <name type="scientific">Williamsoniiplasma lucivorax</name>
    <dbReference type="NCBI Taxonomy" id="209274"/>
    <lineage>
        <taxon>Bacteria</taxon>
        <taxon>Bacillati</taxon>
        <taxon>Mycoplasmatota</taxon>
        <taxon>Mollicutes</taxon>
        <taxon>Entomoplasmatales</taxon>
        <taxon>Williamsoniiplasma</taxon>
    </lineage>
</organism>
<dbReference type="InterPro" id="IPR020095">
    <property type="entry name" value="PsdUridine_synth_TruA_C"/>
</dbReference>
<keyword evidence="2 4" id="KW-0819">tRNA processing</keyword>
<feature type="domain" description="Pseudouridine synthase I TruA alpha/beta" evidence="8">
    <location>
        <begin position="146"/>
        <end position="244"/>
    </location>
</feature>
<keyword evidence="3 4" id="KW-0413">Isomerase</keyword>
<dbReference type="GO" id="GO:0003723">
    <property type="term" value="F:RNA binding"/>
    <property type="evidence" value="ECO:0007669"/>
    <property type="project" value="InterPro"/>
</dbReference>
<dbReference type="PANTHER" id="PTHR11142">
    <property type="entry name" value="PSEUDOURIDYLATE SYNTHASE"/>
    <property type="match status" value="1"/>
</dbReference>
<evidence type="ECO:0000313" key="9">
    <source>
        <dbReference type="EMBL" id="PPE06114.1"/>
    </source>
</evidence>